<dbReference type="InterPro" id="IPR050679">
    <property type="entry name" value="Bact_HTH_transcr_reg"/>
</dbReference>
<evidence type="ECO:0000259" key="4">
    <source>
        <dbReference type="PROSITE" id="PS50949"/>
    </source>
</evidence>
<dbReference type="RefSeq" id="WP_378293546.1">
    <property type="nucleotide sequence ID" value="NZ_JBHSON010000220.1"/>
</dbReference>
<dbReference type="Gene3D" id="1.10.10.10">
    <property type="entry name" value="Winged helix-like DNA-binding domain superfamily/Winged helix DNA-binding domain"/>
    <property type="match status" value="1"/>
</dbReference>
<dbReference type="InterPro" id="IPR000524">
    <property type="entry name" value="Tscrpt_reg_HTH_GntR"/>
</dbReference>
<keyword evidence="2" id="KW-0238">DNA-binding</keyword>
<organism evidence="5 6">
    <name type="scientific">Actinomadura rugatobispora</name>
    <dbReference type="NCBI Taxonomy" id="1994"/>
    <lineage>
        <taxon>Bacteria</taxon>
        <taxon>Bacillati</taxon>
        <taxon>Actinomycetota</taxon>
        <taxon>Actinomycetes</taxon>
        <taxon>Streptosporangiales</taxon>
        <taxon>Thermomonosporaceae</taxon>
        <taxon>Actinomadura</taxon>
    </lineage>
</organism>
<dbReference type="PROSITE" id="PS50949">
    <property type="entry name" value="HTH_GNTR"/>
    <property type="match status" value="1"/>
</dbReference>
<dbReference type="CDD" id="cd07377">
    <property type="entry name" value="WHTH_GntR"/>
    <property type="match status" value="1"/>
</dbReference>
<dbReference type="InterPro" id="IPR036390">
    <property type="entry name" value="WH_DNA-bd_sf"/>
</dbReference>
<dbReference type="SUPFAM" id="SSF46785">
    <property type="entry name" value="Winged helix' DNA-binding domain"/>
    <property type="match status" value="1"/>
</dbReference>
<keyword evidence="1" id="KW-0805">Transcription regulation</keyword>
<keyword evidence="3" id="KW-0804">Transcription</keyword>
<dbReference type="Pfam" id="PF00392">
    <property type="entry name" value="GntR"/>
    <property type="match status" value="1"/>
</dbReference>
<dbReference type="SMART" id="SM00345">
    <property type="entry name" value="HTH_GNTR"/>
    <property type="match status" value="1"/>
</dbReference>
<evidence type="ECO:0000313" key="6">
    <source>
        <dbReference type="Proteomes" id="UP001596074"/>
    </source>
</evidence>
<evidence type="ECO:0000256" key="1">
    <source>
        <dbReference type="ARBA" id="ARBA00023015"/>
    </source>
</evidence>
<gene>
    <name evidence="5" type="ORF">ACFPZN_55910</name>
</gene>
<evidence type="ECO:0000256" key="3">
    <source>
        <dbReference type="ARBA" id="ARBA00023163"/>
    </source>
</evidence>
<reference evidence="6" key="1">
    <citation type="journal article" date="2019" name="Int. J. Syst. Evol. Microbiol.">
        <title>The Global Catalogue of Microorganisms (GCM) 10K type strain sequencing project: providing services to taxonomists for standard genome sequencing and annotation.</title>
        <authorList>
            <consortium name="The Broad Institute Genomics Platform"/>
            <consortium name="The Broad Institute Genome Sequencing Center for Infectious Disease"/>
            <person name="Wu L."/>
            <person name="Ma J."/>
        </authorList>
    </citation>
    <scope>NUCLEOTIDE SEQUENCE [LARGE SCALE GENOMIC DNA]</scope>
    <source>
        <strain evidence="6">KCTC 42087</strain>
    </source>
</reference>
<dbReference type="Proteomes" id="UP001596074">
    <property type="component" value="Unassembled WGS sequence"/>
</dbReference>
<evidence type="ECO:0000256" key="2">
    <source>
        <dbReference type="ARBA" id="ARBA00023125"/>
    </source>
</evidence>
<dbReference type="InterPro" id="IPR036388">
    <property type="entry name" value="WH-like_DNA-bd_sf"/>
</dbReference>
<sequence length="132" mass="14146">EGRRTMVKRTGRPGYLQIADDLRAQVADGRLNPGDALPSTAQLREQYDVSAGVVKAAISVLRTEGLVVGQQGKGVFIQDRDSVESPAPPAEDGALMEQLAEVLGAVRDLGERVARLEESVFAEPPQARRPGK</sequence>
<protein>
    <submittedName>
        <fullName evidence="5">Winged helix-turn-helix domain-containing protein</fullName>
    </submittedName>
</protein>
<keyword evidence="6" id="KW-1185">Reference proteome</keyword>
<feature type="domain" description="HTH gntR-type" evidence="4">
    <location>
        <begin position="12"/>
        <end position="80"/>
    </location>
</feature>
<dbReference type="PANTHER" id="PTHR44846:SF17">
    <property type="entry name" value="GNTR-FAMILY TRANSCRIPTIONAL REGULATOR"/>
    <property type="match status" value="1"/>
</dbReference>
<evidence type="ECO:0000313" key="5">
    <source>
        <dbReference type="EMBL" id="MFC5754956.1"/>
    </source>
</evidence>
<feature type="non-terminal residue" evidence="5">
    <location>
        <position position="1"/>
    </location>
</feature>
<proteinExistence type="predicted"/>
<accession>A0ABW1AK75</accession>
<dbReference type="EMBL" id="JBHSON010000220">
    <property type="protein sequence ID" value="MFC5754956.1"/>
    <property type="molecule type" value="Genomic_DNA"/>
</dbReference>
<name>A0ABW1AK75_9ACTN</name>
<comment type="caution">
    <text evidence="5">The sequence shown here is derived from an EMBL/GenBank/DDBJ whole genome shotgun (WGS) entry which is preliminary data.</text>
</comment>
<dbReference type="PANTHER" id="PTHR44846">
    <property type="entry name" value="MANNOSYL-D-GLYCERATE TRANSPORT/METABOLISM SYSTEM REPRESSOR MNGR-RELATED"/>
    <property type="match status" value="1"/>
</dbReference>